<name>A0A3M6UV49_POCDA</name>
<dbReference type="Proteomes" id="UP000275408">
    <property type="component" value="Unassembled WGS sequence"/>
</dbReference>
<evidence type="ECO:0000313" key="2">
    <source>
        <dbReference type="EMBL" id="RMX57566.1"/>
    </source>
</evidence>
<accession>A0A3M6UV49</accession>
<dbReference type="EMBL" id="RCHS01000646">
    <property type="protein sequence ID" value="RMX57566.1"/>
    <property type="molecule type" value="Genomic_DNA"/>
</dbReference>
<sequence>MATLGSGGVKLAALKYTCSDRLQFSRQDFRSVFDYIVMNKDKAKKQTQINPSDGTSFEKAMSDAFSEIFQNLKEIKADNKKQREKIIDLERRRGSAPAALMRRSSESLQEPKKQVEFDRSLSSPFHD</sequence>
<protein>
    <submittedName>
        <fullName evidence="2">Uncharacterized protein</fullName>
    </submittedName>
</protein>
<proteinExistence type="predicted"/>
<feature type="compositionally biased region" description="Basic and acidic residues" evidence="1">
    <location>
        <begin position="103"/>
        <end position="127"/>
    </location>
</feature>
<feature type="region of interest" description="Disordered" evidence="1">
    <location>
        <begin position="86"/>
        <end position="127"/>
    </location>
</feature>
<organism evidence="2 3">
    <name type="scientific">Pocillopora damicornis</name>
    <name type="common">Cauliflower coral</name>
    <name type="synonym">Millepora damicornis</name>
    <dbReference type="NCBI Taxonomy" id="46731"/>
    <lineage>
        <taxon>Eukaryota</taxon>
        <taxon>Metazoa</taxon>
        <taxon>Cnidaria</taxon>
        <taxon>Anthozoa</taxon>
        <taxon>Hexacorallia</taxon>
        <taxon>Scleractinia</taxon>
        <taxon>Astrocoeniina</taxon>
        <taxon>Pocilloporidae</taxon>
        <taxon>Pocillopora</taxon>
    </lineage>
</organism>
<comment type="caution">
    <text evidence="2">The sequence shown here is derived from an EMBL/GenBank/DDBJ whole genome shotgun (WGS) entry which is preliminary data.</text>
</comment>
<dbReference type="AlphaFoldDB" id="A0A3M6UV49"/>
<evidence type="ECO:0000313" key="3">
    <source>
        <dbReference type="Proteomes" id="UP000275408"/>
    </source>
</evidence>
<evidence type="ECO:0000256" key="1">
    <source>
        <dbReference type="SAM" id="MobiDB-lite"/>
    </source>
</evidence>
<reference evidence="2 3" key="1">
    <citation type="journal article" date="2018" name="Sci. Rep.">
        <title>Comparative analysis of the Pocillopora damicornis genome highlights role of immune system in coral evolution.</title>
        <authorList>
            <person name="Cunning R."/>
            <person name="Bay R.A."/>
            <person name="Gillette P."/>
            <person name="Baker A.C."/>
            <person name="Traylor-Knowles N."/>
        </authorList>
    </citation>
    <scope>NUCLEOTIDE SEQUENCE [LARGE SCALE GENOMIC DNA]</scope>
    <source>
        <strain evidence="2">RSMAS</strain>
        <tissue evidence="2">Whole animal</tissue>
    </source>
</reference>
<gene>
    <name evidence="2" type="ORF">pdam_00005745</name>
</gene>
<keyword evidence="3" id="KW-1185">Reference proteome</keyword>